<evidence type="ECO:0000256" key="1">
    <source>
        <dbReference type="ARBA" id="ARBA00022722"/>
    </source>
</evidence>
<evidence type="ECO:0000256" key="2">
    <source>
        <dbReference type="ARBA" id="ARBA00022759"/>
    </source>
</evidence>
<dbReference type="Pfam" id="PF03852">
    <property type="entry name" value="Vsr"/>
    <property type="match status" value="1"/>
</dbReference>
<evidence type="ECO:0000256" key="6">
    <source>
        <dbReference type="ARBA" id="ARBA00029466"/>
    </source>
</evidence>
<dbReference type="InterPro" id="IPR004603">
    <property type="entry name" value="DNA_mismatch_endonuc_vsr"/>
</dbReference>
<dbReference type="Proteomes" id="UP001611162">
    <property type="component" value="Unassembled WGS sequence"/>
</dbReference>
<dbReference type="GO" id="GO:0004519">
    <property type="term" value="F:endonuclease activity"/>
    <property type="evidence" value="ECO:0007669"/>
    <property type="project" value="UniProtKB-KW"/>
</dbReference>
<name>A0ABW7SUP1_9ACTN</name>
<proteinExistence type="inferred from homology"/>
<protein>
    <submittedName>
        <fullName evidence="7">Very short patch repair endonuclease</fullName>
    </submittedName>
</protein>
<dbReference type="RefSeq" id="WP_397611740.1">
    <property type="nucleotide sequence ID" value="NZ_JBIRRB010000001.1"/>
</dbReference>
<gene>
    <name evidence="7" type="ORF">ACH4TF_00625</name>
</gene>
<keyword evidence="2 7" id="KW-0255">Endonuclease</keyword>
<dbReference type="SUPFAM" id="SSF52980">
    <property type="entry name" value="Restriction endonuclease-like"/>
    <property type="match status" value="1"/>
</dbReference>
<evidence type="ECO:0000256" key="3">
    <source>
        <dbReference type="ARBA" id="ARBA00022763"/>
    </source>
</evidence>
<evidence type="ECO:0000313" key="7">
    <source>
        <dbReference type="EMBL" id="MFI0908939.1"/>
    </source>
</evidence>
<dbReference type="InterPro" id="IPR011335">
    <property type="entry name" value="Restrct_endonuc-II-like"/>
</dbReference>
<accession>A0ABW7SUP1</accession>
<evidence type="ECO:0000256" key="5">
    <source>
        <dbReference type="ARBA" id="ARBA00023204"/>
    </source>
</evidence>
<reference evidence="7 8" key="1">
    <citation type="submission" date="2024-10" db="EMBL/GenBank/DDBJ databases">
        <title>The Natural Products Discovery Center: Release of the First 8490 Sequenced Strains for Exploring Actinobacteria Biosynthetic Diversity.</title>
        <authorList>
            <person name="Kalkreuter E."/>
            <person name="Kautsar S.A."/>
            <person name="Yang D."/>
            <person name="Bader C.D."/>
            <person name="Teijaro C.N."/>
            <person name="Fluegel L."/>
            <person name="Davis C.M."/>
            <person name="Simpson J.R."/>
            <person name="Lauterbach L."/>
            <person name="Steele A.D."/>
            <person name="Gui C."/>
            <person name="Meng S."/>
            <person name="Li G."/>
            <person name="Viehrig K."/>
            <person name="Ye F."/>
            <person name="Su P."/>
            <person name="Kiefer A.F."/>
            <person name="Nichols A."/>
            <person name="Cepeda A.J."/>
            <person name="Yan W."/>
            <person name="Fan B."/>
            <person name="Jiang Y."/>
            <person name="Adhikari A."/>
            <person name="Zheng C.-J."/>
            <person name="Schuster L."/>
            <person name="Cowan T.M."/>
            <person name="Smanski M.J."/>
            <person name="Chevrette M.G."/>
            <person name="De Carvalho L.P.S."/>
            <person name="Shen B."/>
        </authorList>
    </citation>
    <scope>NUCLEOTIDE SEQUENCE [LARGE SCALE GENOMIC DNA]</scope>
    <source>
        <strain evidence="7 8">NPDC020979</strain>
    </source>
</reference>
<keyword evidence="1" id="KW-0540">Nuclease</keyword>
<dbReference type="EMBL" id="JBIRRB010000001">
    <property type="protein sequence ID" value="MFI0908939.1"/>
    <property type="molecule type" value="Genomic_DNA"/>
</dbReference>
<keyword evidence="5" id="KW-0234">DNA repair</keyword>
<evidence type="ECO:0000313" key="8">
    <source>
        <dbReference type="Proteomes" id="UP001611162"/>
    </source>
</evidence>
<organism evidence="7 8">
    <name type="scientific">Streptomyces abikoensis</name>
    <dbReference type="NCBI Taxonomy" id="97398"/>
    <lineage>
        <taxon>Bacteria</taxon>
        <taxon>Bacillati</taxon>
        <taxon>Actinomycetota</taxon>
        <taxon>Actinomycetes</taxon>
        <taxon>Kitasatosporales</taxon>
        <taxon>Streptomycetaceae</taxon>
        <taxon>Streptomyces</taxon>
    </lineage>
</organism>
<dbReference type="CDD" id="cd00221">
    <property type="entry name" value="Vsr"/>
    <property type="match status" value="1"/>
</dbReference>
<keyword evidence="4" id="KW-0378">Hydrolase</keyword>
<dbReference type="NCBIfam" id="TIGR00632">
    <property type="entry name" value="vsr"/>
    <property type="match status" value="1"/>
</dbReference>
<dbReference type="Gene3D" id="3.40.960.10">
    <property type="entry name" value="VSR Endonuclease"/>
    <property type="match status" value="1"/>
</dbReference>
<comment type="caution">
    <text evidence="7">The sequence shown here is derived from an EMBL/GenBank/DDBJ whole genome shotgun (WGS) entry which is preliminary data.</text>
</comment>
<comment type="similarity">
    <text evidence="6">Belongs to the Vsr family.</text>
</comment>
<evidence type="ECO:0000256" key="4">
    <source>
        <dbReference type="ARBA" id="ARBA00022801"/>
    </source>
</evidence>
<keyword evidence="3" id="KW-0227">DNA damage</keyword>
<keyword evidence="8" id="KW-1185">Reference proteome</keyword>
<sequence>MDLGDGRYARASIALKLYRRTRRIRAYLRWSQDGGTQERYVCEVDRATRGENLAEAWRQAREMGLVSEQPLPAGSKAYSTSVRAVMRANRGKDTGPELALRKLLYRRGLRYRVDARPISEIRRRADVVFPGARVAVFVDGCFWHGCPEHYRPSTRNAEFWRDKIEGNRIRDIETTKTLRSAGWAVIRVWEHEAPESAAELIAHEVQARRSGARPPADGRSG</sequence>